<dbReference type="EMBL" id="CAAKMV010000152">
    <property type="protein sequence ID" value="VIO61171.1"/>
    <property type="molecule type" value="Genomic_DNA"/>
</dbReference>
<evidence type="ECO:0000313" key="2">
    <source>
        <dbReference type="EMBL" id="VIO61171.1"/>
    </source>
</evidence>
<feature type="region of interest" description="Disordered" evidence="1">
    <location>
        <begin position="80"/>
        <end position="140"/>
    </location>
</feature>
<organism evidence="2">
    <name type="scientific">Gibberella zeae</name>
    <name type="common">Wheat head blight fungus</name>
    <name type="synonym">Fusarium graminearum</name>
    <dbReference type="NCBI Taxonomy" id="5518"/>
    <lineage>
        <taxon>Eukaryota</taxon>
        <taxon>Fungi</taxon>
        <taxon>Dikarya</taxon>
        <taxon>Ascomycota</taxon>
        <taxon>Pezizomycotina</taxon>
        <taxon>Sordariomycetes</taxon>
        <taxon>Hypocreomycetidae</taxon>
        <taxon>Hypocreales</taxon>
        <taxon>Nectriaceae</taxon>
        <taxon>Fusarium</taxon>
    </lineage>
</organism>
<accession>A0A4E9EEF8</accession>
<name>A0A4E9EEF8_GIBZA</name>
<feature type="compositionally biased region" description="Polar residues" evidence="1">
    <location>
        <begin position="80"/>
        <end position="93"/>
    </location>
</feature>
<proteinExistence type="predicted"/>
<gene>
    <name evidence="2" type="ORF">FUG_LOCUS431303</name>
</gene>
<dbReference type="AlphaFoldDB" id="A0A4E9EEF8"/>
<sequence length="140" mass="15767">MLSPLRLEGSPNVQSVNKVFLKLALGTLEVCMQKVARDLDKKVEMLHGENQQLREILYRFGMSEHDIQLQLNGTKFMNTTWQESSRPPSTSLDHTVPSPAWGYVPNLDTKPGQQTSVSNQELYSRPYRGIIGPSTANSQH</sequence>
<reference evidence="2" key="1">
    <citation type="submission" date="2019-04" db="EMBL/GenBank/DDBJ databases">
        <authorList>
            <person name="Melise S."/>
            <person name="Noan J."/>
            <person name="Okalmin O."/>
        </authorList>
    </citation>
    <scope>NUCLEOTIDE SEQUENCE</scope>
    <source>
        <strain evidence="2">FN9</strain>
    </source>
</reference>
<protein>
    <submittedName>
        <fullName evidence="2">Uncharacterized protein</fullName>
    </submittedName>
</protein>
<feature type="compositionally biased region" description="Polar residues" evidence="1">
    <location>
        <begin position="111"/>
        <end position="122"/>
    </location>
</feature>
<evidence type="ECO:0000256" key="1">
    <source>
        <dbReference type="SAM" id="MobiDB-lite"/>
    </source>
</evidence>